<evidence type="ECO:0000313" key="3">
    <source>
        <dbReference type="EMBL" id="KIK62273.1"/>
    </source>
</evidence>
<organism evidence="3 4">
    <name type="scientific">Collybiopsis luxurians FD-317 M1</name>
    <dbReference type="NCBI Taxonomy" id="944289"/>
    <lineage>
        <taxon>Eukaryota</taxon>
        <taxon>Fungi</taxon>
        <taxon>Dikarya</taxon>
        <taxon>Basidiomycota</taxon>
        <taxon>Agaricomycotina</taxon>
        <taxon>Agaricomycetes</taxon>
        <taxon>Agaricomycetidae</taxon>
        <taxon>Agaricales</taxon>
        <taxon>Marasmiineae</taxon>
        <taxon>Omphalotaceae</taxon>
        <taxon>Collybiopsis</taxon>
        <taxon>Collybiopsis luxurians</taxon>
    </lineage>
</organism>
<keyword evidence="4" id="KW-1185">Reference proteome</keyword>
<dbReference type="Pfam" id="PF02698">
    <property type="entry name" value="DUF218"/>
    <property type="match status" value="1"/>
</dbReference>
<keyword evidence="1" id="KW-0732">Signal</keyword>
<dbReference type="CDD" id="cd06259">
    <property type="entry name" value="YdcF-like"/>
    <property type="match status" value="1"/>
</dbReference>
<sequence length="389" mass="43790">MRFVLQLSLPVLLVAFLLFYPDEMVIRHAPASFDELATKLFPALASFLDKDENSGWATRPKIQELRGIRIDRLRKSLNDTRMPDAAIDAMLISDDDASTMKTELEASGAPKELLTMWDRYVGAVNHIMKIYGKGEKPRYPDIDTISYKPTSAFWIRFIDQTRGTQLSGDSGTDVPPWDAIYIAARLLNANNREDALRYPDLWTKDNAPAVALARSINWDDLPYAAILIPGEGPERVGVQLSPLAVLKMEMAIKPYLEGKAPFLIVSGGTVHPAHTEFNEAFEMKSWLIEQHGIASDRIIVEPYARHTTTNFRNSGRVLDILGVPKKKHVLVVTDGHQLEFIESDRFRRNEKKELTHKVGKIGPRRGNYAIEFLPSPLCGIVDPMDPMDP</sequence>
<evidence type="ECO:0000256" key="1">
    <source>
        <dbReference type="SAM" id="SignalP"/>
    </source>
</evidence>
<dbReference type="Gene3D" id="3.40.50.620">
    <property type="entry name" value="HUPs"/>
    <property type="match status" value="1"/>
</dbReference>
<dbReference type="EMBL" id="KN834768">
    <property type="protein sequence ID" value="KIK62273.1"/>
    <property type="molecule type" value="Genomic_DNA"/>
</dbReference>
<feature type="domain" description="DUF218" evidence="2">
    <location>
        <begin position="225"/>
        <end position="336"/>
    </location>
</feature>
<evidence type="ECO:0000313" key="4">
    <source>
        <dbReference type="Proteomes" id="UP000053593"/>
    </source>
</evidence>
<protein>
    <submittedName>
        <fullName evidence="3">Unplaced genomic scaffold GYMLUscaffold_20, whole genome shotgun sequence</fullName>
    </submittedName>
</protein>
<dbReference type="AlphaFoldDB" id="A0A0D0D017"/>
<feature type="chain" id="PRO_5002208783" evidence="1">
    <location>
        <begin position="20"/>
        <end position="389"/>
    </location>
</feature>
<dbReference type="OrthoDB" id="3350312at2759"/>
<dbReference type="HOGENOM" id="CLU_054534_0_0_1"/>
<dbReference type="InterPro" id="IPR014729">
    <property type="entry name" value="Rossmann-like_a/b/a_fold"/>
</dbReference>
<gene>
    <name evidence="3" type="ORF">GYMLUDRAFT_42212</name>
</gene>
<reference evidence="3 4" key="1">
    <citation type="submission" date="2014-04" db="EMBL/GenBank/DDBJ databases">
        <title>Evolutionary Origins and Diversification of the Mycorrhizal Mutualists.</title>
        <authorList>
            <consortium name="DOE Joint Genome Institute"/>
            <consortium name="Mycorrhizal Genomics Consortium"/>
            <person name="Kohler A."/>
            <person name="Kuo A."/>
            <person name="Nagy L.G."/>
            <person name="Floudas D."/>
            <person name="Copeland A."/>
            <person name="Barry K.W."/>
            <person name="Cichocki N."/>
            <person name="Veneault-Fourrey C."/>
            <person name="LaButti K."/>
            <person name="Lindquist E.A."/>
            <person name="Lipzen A."/>
            <person name="Lundell T."/>
            <person name="Morin E."/>
            <person name="Murat C."/>
            <person name="Riley R."/>
            <person name="Ohm R."/>
            <person name="Sun H."/>
            <person name="Tunlid A."/>
            <person name="Henrissat B."/>
            <person name="Grigoriev I.V."/>
            <person name="Hibbett D.S."/>
            <person name="Martin F."/>
        </authorList>
    </citation>
    <scope>NUCLEOTIDE SEQUENCE [LARGE SCALE GENOMIC DNA]</scope>
    <source>
        <strain evidence="3 4">FD-317 M1</strain>
    </source>
</reference>
<proteinExistence type="predicted"/>
<dbReference type="Proteomes" id="UP000053593">
    <property type="component" value="Unassembled WGS sequence"/>
</dbReference>
<dbReference type="InterPro" id="IPR003848">
    <property type="entry name" value="DUF218"/>
</dbReference>
<name>A0A0D0D017_9AGAR</name>
<evidence type="ECO:0000259" key="2">
    <source>
        <dbReference type="Pfam" id="PF02698"/>
    </source>
</evidence>
<accession>A0A0D0D017</accession>
<feature type="signal peptide" evidence="1">
    <location>
        <begin position="1"/>
        <end position="19"/>
    </location>
</feature>